<proteinExistence type="predicted"/>
<accession>A0AC34RSC0</accession>
<evidence type="ECO:0000313" key="2">
    <source>
        <dbReference type="WBParaSite" id="JU765_v2.g948.t1"/>
    </source>
</evidence>
<name>A0AC34RSC0_9BILA</name>
<protein>
    <submittedName>
        <fullName evidence="2">PDZ domain-containing protein</fullName>
    </submittedName>
</protein>
<evidence type="ECO:0000313" key="1">
    <source>
        <dbReference type="Proteomes" id="UP000887576"/>
    </source>
</evidence>
<reference evidence="2" key="1">
    <citation type="submission" date="2022-11" db="UniProtKB">
        <authorList>
            <consortium name="WormBaseParasite"/>
        </authorList>
    </citation>
    <scope>IDENTIFICATION</scope>
</reference>
<dbReference type="Proteomes" id="UP000887576">
    <property type="component" value="Unplaced"/>
</dbReference>
<organism evidence="1 2">
    <name type="scientific">Panagrolaimus sp. JU765</name>
    <dbReference type="NCBI Taxonomy" id="591449"/>
    <lineage>
        <taxon>Eukaryota</taxon>
        <taxon>Metazoa</taxon>
        <taxon>Ecdysozoa</taxon>
        <taxon>Nematoda</taxon>
        <taxon>Chromadorea</taxon>
        <taxon>Rhabditida</taxon>
        <taxon>Tylenchina</taxon>
        <taxon>Panagrolaimomorpha</taxon>
        <taxon>Panagrolaimoidea</taxon>
        <taxon>Panagrolaimidae</taxon>
        <taxon>Panagrolaimus</taxon>
    </lineage>
</organism>
<sequence>MSEEKALDSPLTPENEVEQKDKSSKRKRNKKNSTSLKKKKSEDSCSTRTGRNNNESTKERLRSVFSQFKFKNLLNTSSPSIRDKKARESERERRNRSREDELKLKDREDSGFVPVVVPKPGEEVRLSGEKIIPPSNFDEPICNEVYGYGFNFPNSMLEEPKTFEYVVQPMERCPILVCTRSLMVLEVPPNFKGKIEHGDLLFKFNGSRLANREDYVQKLRSVTKFRDMNQSCTLSYTILRPLRNAVVPKEDLGKVVPQGFELMPDHFEYLYAYLIVTPKSILGLTIKAYNGKVFVSGLDNNFSSMAFKCLLVGDAILKIDDHIIGGVKDADEQLSATFTTSKDKKFVKVLIERPRSQAALQQVKLALTTEKTYEVNPRMGDDISDICNRQISQLLMNPWEPPGKPILKNHQKRSNANINVSAYSAESPIFTDVNNVTLLAPTPAVPSVPAGTMGSFDPLGLGKKRPGKNSKPKLI</sequence>
<dbReference type="WBParaSite" id="JU765_v2.g948.t1">
    <property type="protein sequence ID" value="JU765_v2.g948.t1"/>
    <property type="gene ID" value="JU765_v2.g948"/>
</dbReference>